<keyword evidence="2" id="KW-0472">Membrane</keyword>
<proteinExistence type="predicted"/>
<gene>
    <name evidence="3" type="ORF">BW730_06465</name>
</gene>
<evidence type="ECO:0000256" key="1">
    <source>
        <dbReference type="SAM" id="MobiDB-lite"/>
    </source>
</evidence>
<feature type="compositionally biased region" description="Polar residues" evidence="1">
    <location>
        <begin position="7"/>
        <end position="16"/>
    </location>
</feature>
<dbReference type="EMBL" id="CP019606">
    <property type="protein sequence ID" value="AQP47205.1"/>
    <property type="molecule type" value="Genomic_DNA"/>
</dbReference>
<keyword evidence="2" id="KW-0812">Transmembrane</keyword>
<sequence length="67" mass="7403">MRVFSDLNLNGQTPTRAQAGRGTWGPTGVPTTRWKKIQRIIVPIIVVGIAVALFFLGRMFYLLLTGS</sequence>
<feature type="region of interest" description="Disordered" evidence="1">
    <location>
        <begin position="1"/>
        <end position="27"/>
    </location>
</feature>
<dbReference type="OrthoDB" id="3732773at2"/>
<accession>A0A1Q2CMA5</accession>
<organism evidence="3 4">
    <name type="scientific">Tessaracoccus aquimaris</name>
    <dbReference type="NCBI Taxonomy" id="1332264"/>
    <lineage>
        <taxon>Bacteria</taxon>
        <taxon>Bacillati</taxon>
        <taxon>Actinomycetota</taxon>
        <taxon>Actinomycetes</taxon>
        <taxon>Propionibacteriales</taxon>
        <taxon>Propionibacteriaceae</taxon>
        <taxon>Tessaracoccus</taxon>
    </lineage>
</organism>
<keyword evidence="2" id="KW-1133">Transmembrane helix</keyword>
<dbReference type="AlphaFoldDB" id="A0A1Q2CMA5"/>
<feature type="transmembrane region" description="Helical" evidence="2">
    <location>
        <begin position="40"/>
        <end position="64"/>
    </location>
</feature>
<evidence type="ECO:0000256" key="2">
    <source>
        <dbReference type="SAM" id="Phobius"/>
    </source>
</evidence>
<dbReference type="RefSeq" id="WP_077685530.1">
    <property type="nucleotide sequence ID" value="NZ_CP019606.1"/>
</dbReference>
<evidence type="ECO:0000313" key="4">
    <source>
        <dbReference type="Proteomes" id="UP000188145"/>
    </source>
</evidence>
<name>A0A1Q2CMA5_9ACTN</name>
<evidence type="ECO:0000313" key="3">
    <source>
        <dbReference type="EMBL" id="AQP47205.1"/>
    </source>
</evidence>
<protein>
    <submittedName>
        <fullName evidence="3">Uncharacterized protein</fullName>
    </submittedName>
</protein>
<reference evidence="4" key="1">
    <citation type="submission" date="2017-02" db="EMBL/GenBank/DDBJ databases">
        <title>Tessaracoccus aquaemaris sp. nov., isolated from the intestine of a Korean rockfish, Sebastes schlegelii, in a marine aquaculture pond.</title>
        <authorList>
            <person name="Tak E.J."/>
            <person name="Bae J.-W."/>
        </authorList>
    </citation>
    <scope>NUCLEOTIDE SEQUENCE [LARGE SCALE GENOMIC DNA]</scope>
    <source>
        <strain evidence="4">NSG39</strain>
    </source>
</reference>
<dbReference type="Proteomes" id="UP000188145">
    <property type="component" value="Chromosome"/>
</dbReference>
<dbReference type="KEGG" id="tes:BW730_06465"/>
<keyword evidence="4" id="KW-1185">Reference proteome</keyword>